<keyword evidence="3" id="KW-1185">Reference proteome</keyword>
<evidence type="ECO:0000313" key="3">
    <source>
        <dbReference type="Proteomes" id="UP001454036"/>
    </source>
</evidence>
<dbReference type="GO" id="GO:0003676">
    <property type="term" value="F:nucleic acid binding"/>
    <property type="evidence" value="ECO:0007669"/>
    <property type="project" value="InterPro"/>
</dbReference>
<evidence type="ECO:0008006" key="4">
    <source>
        <dbReference type="Google" id="ProtNLM"/>
    </source>
</evidence>
<dbReference type="AlphaFoldDB" id="A0AAV3PL04"/>
<gene>
    <name evidence="2" type="ORF">LIER_43157</name>
</gene>
<dbReference type="SUPFAM" id="SSF57756">
    <property type="entry name" value="Retrovirus zinc finger-like domains"/>
    <property type="match status" value="1"/>
</dbReference>
<dbReference type="InterPro" id="IPR036875">
    <property type="entry name" value="Znf_CCHC_sf"/>
</dbReference>
<dbReference type="EMBL" id="BAABME010033155">
    <property type="protein sequence ID" value="GAA0151950.1"/>
    <property type="molecule type" value="Genomic_DNA"/>
</dbReference>
<proteinExistence type="predicted"/>
<keyword evidence="1" id="KW-0175">Coiled coil</keyword>
<organism evidence="2 3">
    <name type="scientific">Lithospermum erythrorhizon</name>
    <name type="common">Purple gromwell</name>
    <name type="synonym">Lithospermum officinale var. erythrorhizon</name>
    <dbReference type="NCBI Taxonomy" id="34254"/>
    <lineage>
        <taxon>Eukaryota</taxon>
        <taxon>Viridiplantae</taxon>
        <taxon>Streptophyta</taxon>
        <taxon>Embryophyta</taxon>
        <taxon>Tracheophyta</taxon>
        <taxon>Spermatophyta</taxon>
        <taxon>Magnoliopsida</taxon>
        <taxon>eudicotyledons</taxon>
        <taxon>Gunneridae</taxon>
        <taxon>Pentapetalae</taxon>
        <taxon>asterids</taxon>
        <taxon>lamiids</taxon>
        <taxon>Boraginales</taxon>
        <taxon>Boraginaceae</taxon>
        <taxon>Boraginoideae</taxon>
        <taxon>Lithospermeae</taxon>
        <taxon>Lithospermum</taxon>
    </lineage>
</organism>
<sequence length="124" mass="14150">MQGNYGAGQPDKPKGIQCRECEGYGHIQVECPNYIKKESKNYHTTFIDDDSDVKDEQEEQVEAERCKLKKDNEKLTKIMIDRDEEIKNLNAQLKALNKGLKMMNSSTNILEEIPEVGKDVGDKT</sequence>
<dbReference type="Proteomes" id="UP001454036">
    <property type="component" value="Unassembled WGS sequence"/>
</dbReference>
<evidence type="ECO:0000313" key="2">
    <source>
        <dbReference type="EMBL" id="GAA0151950.1"/>
    </source>
</evidence>
<dbReference type="GO" id="GO:0008270">
    <property type="term" value="F:zinc ion binding"/>
    <property type="evidence" value="ECO:0007669"/>
    <property type="project" value="InterPro"/>
</dbReference>
<accession>A0AAV3PL04</accession>
<name>A0AAV3PL04_LITER</name>
<feature type="coiled-coil region" evidence="1">
    <location>
        <begin position="54"/>
        <end position="106"/>
    </location>
</feature>
<comment type="caution">
    <text evidence="2">The sequence shown here is derived from an EMBL/GenBank/DDBJ whole genome shotgun (WGS) entry which is preliminary data.</text>
</comment>
<evidence type="ECO:0000256" key="1">
    <source>
        <dbReference type="SAM" id="Coils"/>
    </source>
</evidence>
<protein>
    <recommendedName>
        <fullName evidence="4">Gag-protease polyprotein</fullName>
    </recommendedName>
</protein>
<reference evidence="2 3" key="1">
    <citation type="submission" date="2024-01" db="EMBL/GenBank/DDBJ databases">
        <title>The complete chloroplast genome sequence of Lithospermum erythrorhizon: insights into the phylogenetic relationship among Boraginaceae species and the maternal lineages of purple gromwells.</title>
        <authorList>
            <person name="Okada T."/>
            <person name="Watanabe K."/>
        </authorList>
    </citation>
    <scope>NUCLEOTIDE SEQUENCE [LARGE SCALE GENOMIC DNA]</scope>
</reference>